<accession>A0A6C0BGC0</accession>
<name>A0A6C0BGC0_9ZZZZ</name>
<reference evidence="1" key="1">
    <citation type="journal article" date="2020" name="Nature">
        <title>Giant virus diversity and host interactions through global metagenomics.</title>
        <authorList>
            <person name="Schulz F."/>
            <person name="Roux S."/>
            <person name="Paez-Espino D."/>
            <person name="Jungbluth S."/>
            <person name="Walsh D.A."/>
            <person name="Denef V.J."/>
            <person name="McMahon K.D."/>
            <person name="Konstantinidis K.T."/>
            <person name="Eloe-Fadrosh E.A."/>
            <person name="Kyrpides N.C."/>
            <person name="Woyke T."/>
        </authorList>
    </citation>
    <scope>NUCLEOTIDE SEQUENCE</scope>
    <source>
        <strain evidence="1">GVMAG-M-3300010354-11</strain>
    </source>
</reference>
<dbReference type="AlphaFoldDB" id="A0A6C0BGC0"/>
<dbReference type="EMBL" id="MN739141">
    <property type="protein sequence ID" value="QHS90619.1"/>
    <property type="molecule type" value="Genomic_DNA"/>
</dbReference>
<proteinExistence type="predicted"/>
<sequence>MLKYKCSNLIVQHKGKRYVRPIRCLSNGTHIDPDFFHAFSTSLCGSYGIEESRKCMHMLDIPPIDEQINIMDTLRDISNTVDITLIQGPLMNLIVHHDYEKAAKLLKAFVEYQHTFEHLKTLAQSSLIDISRYIDIV</sequence>
<evidence type="ECO:0000313" key="1">
    <source>
        <dbReference type="EMBL" id="QHS90619.1"/>
    </source>
</evidence>
<protein>
    <submittedName>
        <fullName evidence="1">Uncharacterized protein</fullName>
    </submittedName>
</protein>
<organism evidence="1">
    <name type="scientific">viral metagenome</name>
    <dbReference type="NCBI Taxonomy" id="1070528"/>
    <lineage>
        <taxon>unclassified sequences</taxon>
        <taxon>metagenomes</taxon>
        <taxon>organismal metagenomes</taxon>
    </lineage>
</organism>